<evidence type="ECO:0000256" key="3">
    <source>
        <dbReference type="ARBA" id="ARBA00022448"/>
    </source>
</evidence>
<evidence type="ECO:0000256" key="7">
    <source>
        <dbReference type="ARBA" id="ARBA00023065"/>
    </source>
</evidence>
<dbReference type="SUPFAM" id="SSF53850">
    <property type="entry name" value="Periplasmic binding protein-like II"/>
    <property type="match status" value="1"/>
</dbReference>
<keyword evidence="8 13" id="KW-0472">Membrane</keyword>
<keyword evidence="3" id="KW-0813">Transport</keyword>
<comment type="similarity">
    <text evidence="2">Belongs to the glutamate-gated ion channel (TC 1.A.10.1) family.</text>
</comment>
<evidence type="ECO:0000256" key="11">
    <source>
        <dbReference type="ARBA" id="ARBA00023286"/>
    </source>
</evidence>
<accession>A0A9R1TM31</accession>
<dbReference type="InterPro" id="IPR052192">
    <property type="entry name" value="Insect_Ionotropic_Sensory_Rcpt"/>
</dbReference>
<proteinExistence type="inferred from homology"/>
<comment type="subcellular location">
    <subcellularLocation>
        <location evidence="1">Cell membrane</location>
        <topology evidence="1">Multi-pass membrane protein</topology>
    </subcellularLocation>
</comment>
<dbReference type="PANTHER" id="PTHR42643:SF30">
    <property type="entry name" value="IONOTROPIC RECEPTOR 40A-RELATED"/>
    <property type="match status" value="1"/>
</dbReference>
<dbReference type="GO" id="GO:0005886">
    <property type="term" value="C:plasma membrane"/>
    <property type="evidence" value="ECO:0007669"/>
    <property type="project" value="UniProtKB-SubCell"/>
</dbReference>
<feature type="transmembrane region" description="Helical" evidence="13">
    <location>
        <begin position="391"/>
        <end position="417"/>
    </location>
</feature>
<dbReference type="AlphaFoldDB" id="A0A9R1TM31"/>
<feature type="transmembrane region" description="Helical" evidence="13">
    <location>
        <begin position="571"/>
        <end position="591"/>
    </location>
</feature>
<dbReference type="InterPro" id="IPR019594">
    <property type="entry name" value="Glu/Gly-bd"/>
</dbReference>
<organism evidence="17 18">
    <name type="scientific">Fopius arisanus</name>
    <dbReference type="NCBI Taxonomy" id="64838"/>
    <lineage>
        <taxon>Eukaryota</taxon>
        <taxon>Metazoa</taxon>
        <taxon>Ecdysozoa</taxon>
        <taxon>Arthropoda</taxon>
        <taxon>Hexapoda</taxon>
        <taxon>Insecta</taxon>
        <taxon>Pterygota</taxon>
        <taxon>Neoptera</taxon>
        <taxon>Endopterygota</taxon>
        <taxon>Hymenoptera</taxon>
        <taxon>Apocrita</taxon>
        <taxon>Ichneumonoidea</taxon>
        <taxon>Braconidae</taxon>
        <taxon>Opiinae</taxon>
        <taxon>Fopius</taxon>
    </lineage>
</organism>
<keyword evidence="6 13" id="KW-1133">Transmembrane helix</keyword>
<dbReference type="GeneID" id="105271728"/>
<evidence type="ECO:0000256" key="9">
    <source>
        <dbReference type="ARBA" id="ARBA00023170"/>
    </source>
</evidence>
<evidence type="ECO:0000256" key="13">
    <source>
        <dbReference type="SAM" id="Phobius"/>
    </source>
</evidence>
<feature type="domain" description="Ionotropic glutamate receptor L-glutamate and glycine-binding" evidence="16">
    <location>
        <begin position="220"/>
        <end position="302"/>
    </location>
</feature>
<evidence type="ECO:0000256" key="8">
    <source>
        <dbReference type="ARBA" id="ARBA00023136"/>
    </source>
</evidence>
<evidence type="ECO:0000256" key="6">
    <source>
        <dbReference type="ARBA" id="ARBA00022989"/>
    </source>
</evidence>
<protein>
    <submittedName>
        <fullName evidence="18">Probable glutamate receptor</fullName>
    </submittedName>
</protein>
<evidence type="ECO:0000313" key="18">
    <source>
        <dbReference type="RefSeq" id="XP_011311752.1"/>
    </source>
</evidence>
<keyword evidence="14" id="KW-0732">Signal</keyword>
<keyword evidence="12" id="KW-0407">Ion channel</keyword>
<feature type="transmembrane region" description="Helical" evidence="13">
    <location>
        <begin position="333"/>
        <end position="353"/>
    </location>
</feature>
<keyword evidence="17" id="KW-1185">Reference proteome</keyword>
<dbReference type="GO" id="GO:0050906">
    <property type="term" value="P:detection of stimulus involved in sensory perception"/>
    <property type="evidence" value="ECO:0007669"/>
    <property type="project" value="UniProtKB-ARBA"/>
</dbReference>
<evidence type="ECO:0000256" key="2">
    <source>
        <dbReference type="ARBA" id="ARBA00008685"/>
    </source>
</evidence>
<name>A0A9R1TM31_9HYME</name>
<dbReference type="Pfam" id="PF10613">
    <property type="entry name" value="Lig_chan-Glu_bd"/>
    <property type="match status" value="1"/>
</dbReference>
<keyword evidence="7" id="KW-0406">Ion transport</keyword>
<evidence type="ECO:0000256" key="14">
    <source>
        <dbReference type="SAM" id="SignalP"/>
    </source>
</evidence>
<gene>
    <name evidence="18" type="primary">LOC105271728</name>
</gene>
<dbReference type="RefSeq" id="XP_011311752.1">
    <property type="nucleotide sequence ID" value="XM_011313450.1"/>
</dbReference>
<keyword evidence="5 13" id="KW-0812">Transmembrane</keyword>
<keyword evidence="10" id="KW-0325">Glycoprotein</keyword>
<evidence type="ECO:0000259" key="16">
    <source>
        <dbReference type="Pfam" id="PF10613"/>
    </source>
</evidence>
<feature type="signal peptide" evidence="14">
    <location>
        <begin position="1"/>
        <end position="20"/>
    </location>
</feature>
<evidence type="ECO:0000313" key="17">
    <source>
        <dbReference type="Proteomes" id="UP000694866"/>
    </source>
</evidence>
<dbReference type="Proteomes" id="UP000694866">
    <property type="component" value="Unplaced"/>
</dbReference>
<keyword evidence="9 18" id="KW-0675">Receptor</keyword>
<evidence type="ECO:0000256" key="10">
    <source>
        <dbReference type="ARBA" id="ARBA00023180"/>
    </source>
</evidence>
<dbReference type="Pfam" id="PF00060">
    <property type="entry name" value="Lig_chan"/>
    <property type="match status" value="1"/>
</dbReference>
<evidence type="ECO:0000256" key="12">
    <source>
        <dbReference type="ARBA" id="ARBA00023303"/>
    </source>
</evidence>
<feature type="domain" description="Ionotropic glutamate receptor C-terminal" evidence="15">
    <location>
        <begin position="331"/>
        <end position="460"/>
    </location>
</feature>
<dbReference type="PANTHER" id="PTHR42643">
    <property type="entry name" value="IONOTROPIC RECEPTOR 20A-RELATED"/>
    <property type="match status" value="1"/>
</dbReference>
<evidence type="ECO:0000256" key="1">
    <source>
        <dbReference type="ARBA" id="ARBA00004651"/>
    </source>
</evidence>
<sequence>MKFLILLVLWTLCIISPAALVHEGNYYGSIIKNVYEKYRSAGVIIALASSDRDLERGTLWYETTRMLSNGGISTLILDFKQFESRLNEYIGKTYPSLIVIDLNVIDELHSLESITKNLDMSYSVWLIFFSQHNNYDICNFCRNPPSNFMNLNFGSKALILCCDSEIIEEWWCTEKHCPKRQALAQLMNGNLYISWFHDKWLRDRRNSMDGQRLRVAVEMEQQATDSTGRVDGITSEVLKSMSKALNFTVSEILWERGYGSWNRTASKWTGLIGRIQRNEADLALGAFSMTNERLDIMRFTTPTYWGVYQLHFRRLAAVRLFWDAYFKVFRWDVWMAIICLILISAMMLVVIGYNVTNFHIFSSVCENCFRVWSIYCQQGLSEFPSQLHLRIFFLSLTISAFVISTMYSALLLSILAVSSTSAPFSSLEEFAADGTYKLIVVKDTVYYGMFKRSTQAVEKKMMALMKAERLLPRTHEEAFKQICTQRLALYTHEIAKLKYQNSIPCETISIRAGKMETTTMAVPRNSVYIEHINNYILNYMPRGGLRELLTKYYAAPTDYEDAYQPVNFPGISPLLVILGIGSLIAFVTFIIESYFHPPAKREDNGNENFSPFKWPRTKKGKHRGAIISSLLKTKKYFSKKTFHFEFEHQNHIK</sequence>
<evidence type="ECO:0000259" key="15">
    <source>
        <dbReference type="Pfam" id="PF00060"/>
    </source>
</evidence>
<dbReference type="OrthoDB" id="8195021at2759"/>
<dbReference type="InterPro" id="IPR001320">
    <property type="entry name" value="Iontro_rcpt_C"/>
</dbReference>
<keyword evidence="11" id="KW-1071">Ligand-gated ion channel</keyword>
<dbReference type="KEGG" id="fas:105271728"/>
<dbReference type="GO" id="GO:0015276">
    <property type="term" value="F:ligand-gated monoatomic ion channel activity"/>
    <property type="evidence" value="ECO:0007669"/>
    <property type="project" value="InterPro"/>
</dbReference>
<reference evidence="18" key="1">
    <citation type="submission" date="2025-08" db="UniProtKB">
        <authorList>
            <consortium name="RefSeq"/>
        </authorList>
    </citation>
    <scope>IDENTIFICATION</scope>
    <source>
        <strain evidence="18">USDA-PBARC FA_bdor</strain>
        <tissue evidence="18">Whole organism</tissue>
    </source>
</reference>
<feature type="chain" id="PRO_5040465299" evidence="14">
    <location>
        <begin position="21"/>
        <end position="653"/>
    </location>
</feature>
<keyword evidence="4" id="KW-1003">Cell membrane</keyword>
<evidence type="ECO:0000256" key="4">
    <source>
        <dbReference type="ARBA" id="ARBA00022475"/>
    </source>
</evidence>
<evidence type="ECO:0000256" key="5">
    <source>
        <dbReference type="ARBA" id="ARBA00022692"/>
    </source>
</evidence>
<dbReference type="Gene3D" id="3.40.190.10">
    <property type="entry name" value="Periplasmic binding protein-like II"/>
    <property type="match status" value="3"/>
</dbReference>